<sequence>MPNTIPTPPLPQTPPRSRAKKRTVPVSSPSNRTEMNSSFLVGTPDEIQVDLEREYTIEELDRMLLIARENNLPKLKKCNLASMPKEEFLSKMKIIMNDKLLKSFELKNSQFTSFLKPVTIESGNLNYNYPIMQFQKFTDCVYHPGKHTFIPVDRPKYRLEKIIAIWIEAEELAENLNDLGTLIQTIKEKDDDFRVILFINGYDNYMKSLRLQANRQFNQELRTLNSGTAAASDHEFLSDKKLEHKLTELEIQLGFHTLPLKGLRELIEWLLSISYTLSTKMRDAKDRLEFSNMGGIKSAESTKEIMCESLKQIRSFTNRNANPVVSKYGSLNKMYHGLCHGDGLTGLRSDALANLKMLFLAEDENQLIHM</sequence>
<evidence type="ECO:0000313" key="2">
    <source>
        <dbReference type="Proteomes" id="UP001165064"/>
    </source>
</evidence>
<dbReference type="Proteomes" id="UP001165064">
    <property type="component" value="Unassembled WGS sequence"/>
</dbReference>
<dbReference type="EMBL" id="BSXS01007026">
    <property type="protein sequence ID" value="GME86929.1"/>
    <property type="molecule type" value="Genomic_DNA"/>
</dbReference>
<organism evidence="1 2">
    <name type="scientific">Ambrosiozyma monospora</name>
    <name type="common">Yeast</name>
    <name type="synonym">Endomycopsis monosporus</name>
    <dbReference type="NCBI Taxonomy" id="43982"/>
    <lineage>
        <taxon>Eukaryota</taxon>
        <taxon>Fungi</taxon>
        <taxon>Dikarya</taxon>
        <taxon>Ascomycota</taxon>
        <taxon>Saccharomycotina</taxon>
        <taxon>Pichiomycetes</taxon>
        <taxon>Pichiales</taxon>
        <taxon>Pichiaceae</taxon>
        <taxon>Ambrosiozyma</taxon>
    </lineage>
</organism>
<gene>
    <name evidence="1" type="ORF">Amon02_000812000</name>
</gene>
<name>A0ACB5TDY2_AMBMO</name>
<accession>A0ACB5TDY2</accession>
<proteinExistence type="predicted"/>
<reference evidence="1" key="1">
    <citation type="submission" date="2023-04" db="EMBL/GenBank/DDBJ databases">
        <title>Ambrosiozyma monospora NBRC 10751.</title>
        <authorList>
            <person name="Ichikawa N."/>
            <person name="Sato H."/>
            <person name="Tonouchi N."/>
        </authorList>
    </citation>
    <scope>NUCLEOTIDE SEQUENCE</scope>
    <source>
        <strain evidence="1">NBRC 10751</strain>
    </source>
</reference>
<comment type="caution">
    <text evidence="1">The sequence shown here is derived from an EMBL/GenBank/DDBJ whole genome shotgun (WGS) entry which is preliminary data.</text>
</comment>
<protein>
    <submittedName>
        <fullName evidence="1">Unnamed protein product</fullName>
    </submittedName>
</protein>
<keyword evidence="2" id="KW-1185">Reference proteome</keyword>
<evidence type="ECO:0000313" key="1">
    <source>
        <dbReference type="EMBL" id="GME86929.1"/>
    </source>
</evidence>